<gene>
    <name evidence="2" type="ORF">G3O08_16555</name>
</gene>
<dbReference type="InterPro" id="IPR000801">
    <property type="entry name" value="Esterase-like"/>
</dbReference>
<dbReference type="RefSeq" id="WP_163286572.1">
    <property type="nucleotide sequence ID" value="NZ_JAAGVY010000040.1"/>
</dbReference>
<dbReference type="SUPFAM" id="SSF48452">
    <property type="entry name" value="TPR-like"/>
    <property type="match status" value="1"/>
</dbReference>
<comment type="caution">
    <text evidence="2">The sequence shown here is derived from an EMBL/GenBank/DDBJ whole genome shotgun (WGS) entry which is preliminary data.</text>
</comment>
<evidence type="ECO:0008006" key="4">
    <source>
        <dbReference type="Google" id="ProtNLM"/>
    </source>
</evidence>
<dbReference type="Gene3D" id="3.40.50.1820">
    <property type="entry name" value="alpha/beta hydrolase"/>
    <property type="match status" value="1"/>
</dbReference>
<evidence type="ECO:0000313" key="2">
    <source>
        <dbReference type="EMBL" id="NEN25113.1"/>
    </source>
</evidence>
<feature type="signal peptide" evidence="1">
    <location>
        <begin position="1"/>
        <end position="18"/>
    </location>
</feature>
<dbReference type="AlphaFoldDB" id="A0A7K3WTU9"/>
<dbReference type="SUPFAM" id="SSF53474">
    <property type="entry name" value="alpha/beta-Hydrolases"/>
    <property type="match status" value="1"/>
</dbReference>
<evidence type="ECO:0000256" key="1">
    <source>
        <dbReference type="SAM" id="SignalP"/>
    </source>
</evidence>
<dbReference type="InterPro" id="IPR050583">
    <property type="entry name" value="Mycobacterial_A85_antigen"/>
</dbReference>
<name>A0A7K3WTU9_9FLAO</name>
<accession>A0A7K3WTU9</accession>
<dbReference type="PANTHER" id="PTHR48098">
    <property type="entry name" value="ENTEROCHELIN ESTERASE-RELATED"/>
    <property type="match status" value="1"/>
</dbReference>
<keyword evidence="1" id="KW-0732">Signal</keyword>
<reference evidence="2 3" key="1">
    <citation type="submission" date="2020-02" db="EMBL/GenBank/DDBJ databases">
        <title>Out from the shadows clarifying the taxonomy of the family Cryomorphaceae and related taxa by utilizing the GTDB taxonomic framework.</title>
        <authorList>
            <person name="Bowman J.P."/>
        </authorList>
    </citation>
    <scope>NUCLEOTIDE SEQUENCE [LARGE SCALE GENOMIC DNA]</scope>
    <source>
        <strain evidence="2 3">QSSC 1-22</strain>
    </source>
</reference>
<protein>
    <recommendedName>
        <fullName evidence="4">Alpha/beta hydrolase</fullName>
    </recommendedName>
</protein>
<evidence type="ECO:0000313" key="3">
    <source>
        <dbReference type="Proteomes" id="UP000486602"/>
    </source>
</evidence>
<proteinExistence type="predicted"/>
<dbReference type="Proteomes" id="UP000486602">
    <property type="component" value="Unassembled WGS sequence"/>
</dbReference>
<dbReference type="InterPro" id="IPR029058">
    <property type="entry name" value="AB_hydrolase_fold"/>
</dbReference>
<organism evidence="2 3">
    <name type="scientific">Cryomorpha ignava</name>
    <dbReference type="NCBI Taxonomy" id="101383"/>
    <lineage>
        <taxon>Bacteria</taxon>
        <taxon>Pseudomonadati</taxon>
        <taxon>Bacteroidota</taxon>
        <taxon>Flavobacteriia</taxon>
        <taxon>Flavobacteriales</taxon>
        <taxon>Cryomorphaceae</taxon>
        <taxon>Cryomorpha</taxon>
    </lineage>
</organism>
<dbReference type="EMBL" id="JAAGVY010000040">
    <property type="protein sequence ID" value="NEN25113.1"/>
    <property type="molecule type" value="Genomic_DNA"/>
</dbReference>
<dbReference type="InterPro" id="IPR011990">
    <property type="entry name" value="TPR-like_helical_dom_sf"/>
</dbReference>
<dbReference type="Gene3D" id="1.25.40.10">
    <property type="entry name" value="Tetratricopeptide repeat domain"/>
    <property type="match status" value="1"/>
</dbReference>
<sequence>MKYFQLLCSLLITLNLSAQNFVGETFKHQVESKPYETTREIDVYVPFSYTEMPADSFMVLYIFDGQFDPYFTMTSHMAEYLYGMGEFPPFIAVGIRTDDRPKEFTPKARSTGKEAEWGGESDKLEDFLANEVFPLVERTYRTKPLRLGIGHSLAGTFVSDCIFTQNELFKGVISISPNTVYDKEQLAFNLNKSLTDGSKIQAFHFMTAGTEGDMENNFRKSSNKLDSIYKAHPQPGFIWQYETYNGLSHGLTPPRSVSEGLVAFANTIQLNENKALDWLETDSTTYIENVQNYYSGLSEWLGYPSKPSIDDINNYGYLAAGANMWQTALSFFDWGSTAFPDDANIYDSKGEALENLGEYAEAYKAYTTASEKLALQKDEYDQETYDYYIEIFKENAKRVKEKM</sequence>
<feature type="chain" id="PRO_5029661171" description="Alpha/beta hydrolase" evidence="1">
    <location>
        <begin position="19"/>
        <end position="403"/>
    </location>
</feature>
<dbReference type="PANTHER" id="PTHR48098:SF6">
    <property type="entry name" value="FERRI-BACILLIBACTIN ESTERASE BESA"/>
    <property type="match status" value="1"/>
</dbReference>
<keyword evidence="3" id="KW-1185">Reference proteome</keyword>
<dbReference type="Pfam" id="PF00756">
    <property type="entry name" value="Esterase"/>
    <property type="match status" value="1"/>
</dbReference>